<keyword evidence="4" id="KW-1185">Reference proteome</keyword>
<dbReference type="SUPFAM" id="SSF55920">
    <property type="entry name" value="Creatinase/aminopeptidase"/>
    <property type="match status" value="1"/>
</dbReference>
<proteinExistence type="predicted"/>
<dbReference type="InterPro" id="IPR036005">
    <property type="entry name" value="Creatinase/aminopeptidase-like"/>
</dbReference>
<dbReference type="RefSeq" id="WP_034776929.1">
    <property type="nucleotide sequence ID" value="NZ_JPER01000008.1"/>
</dbReference>
<evidence type="ECO:0000256" key="1">
    <source>
        <dbReference type="SAM" id="SignalP"/>
    </source>
</evidence>
<keyword evidence="1" id="KW-0732">Signal</keyword>
<gene>
    <name evidence="3" type="ORF">IDSA_11415</name>
</gene>
<keyword evidence="3" id="KW-0645">Protease</keyword>
<keyword evidence="3" id="KW-0031">Aminopeptidase</keyword>
<reference evidence="3 4" key="1">
    <citation type="submission" date="2014-06" db="EMBL/GenBank/DDBJ databases">
        <title>The draft genome sequence of Idiomarina salinarum ISL-52.</title>
        <authorList>
            <person name="Du J."/>
            <person name="Shao Z."/>
        </authorList>
    </citation>
    <scope>NUCLEOTIDE SEQUENCE [LARGE SCALE GENOMIC DNA]</scope>
    <source>
        <strain evidence="3 4">ISL-52</strain>
    </source>
</reference>
<name>A0A094L611_9GAMM</name>
<dbReference type="Gene3D" id="3.90.230.10">
    <property type="entry name" value="Creatinase/methionine aminopeptidase superfamily"/>
    <property type="match status" value="1"/>
</dbReference>
<dbReference type="STRING" id="435908.IDSA_11415"/>
<dbReference type="Pfam" id="PF00557">
    <property type="entry name" value="Peptidase_M24"/>
    <property type="match status" value="1"/>
</dbReference>
<evidence type="ECO:0000313" key="3">
    <source>
        <dbReference type="EMBL" id="KFZ30163.1"/>
    </source>
</evidence>
<feature type="chain" id="PRO_5001901678" evidence="1">
    <location>
        <begin position="22"/>
        <end position="437"/>
    </location>
</feature>
<keyword evidence="3" id="KW-0378">Hydrolase</keyword>
<dbReference type="eggNOG" id="COG0006">
    <property type="taxonomic scope" value="Bacteria"/>
</dbReference>
<feature type="domain" description="Peptidase M24" evidence="2">
    <location>
        <begin position="206"/>
        <end position="394"/>
    </location>
</feature>
<evidence type="ECO:0000313" key="4">
    <source>
        <dbReference type="Proteomes" id="UP000054363"/>
    </source>
</evidence>
<dbReference type="GO" id="GO:0004177">
    <property type="term" value="F:aminopeptidase activity"/>
    <property type="evidence" value="ECO:0007669"/>
    <property type="project" value="UniProtKB-KW"/>
</dbReference>
<dbReference type="InterPro" id="IPR000994">
    <property type="entry name" value="Pept_M24"/>
</dbReference>
<organism evidence="3 4">
    <name type="scientific">Pseudidiomarina salinarum</name>
    <dbReference type="NCBI Taxonomy" id="435908"/>
    <lineage>
        <taxon>Bacteria</taxon>
        <taxon>Pseudomonadati</taxon>
        <taxon>Pseudomonadota</taxon>
        <taxon>Gammaproteobacteria</taxon>
        <taxon>Alteromonadales</taxon>
        <taxon>Idiomarinaceae</taxon>
        <taxon>Pseudidiomarina</taxon>
    </lineage>
</organism>
<protein>
    <submittedName>
        <fullName evidence="3">Xaa-Pro aminopeptidase</fullName>
    </submittedName>
</protein>
<evidence type="ECO:0000259" key="2">
    <source>
        <dbReference type="Pfam" id="PF00557"/>
    </source>
</evidence>
<dbReference type="EMBL" id="JPER01000008">
    <property type="protein sequence ID" value="KFZ30163.1"/>
    <property type="molecule type" value="Genomic_DNA"/>
</dbReference>
<comment type="caution">
    <text evidence="3">The sequence shown here is derived from an EMBL/GenBank/DDBJ whole genome shotgun (WGS) entry which is preliminary data.</text>
</comment>
<accession>A0A094L611</accession>
<sequence>MSALRVIFLLSLLATVTPAVAEPLPLAERAEVVDEILQERINNLLPQLMRDTDIDMWVLISREYNEDPVLRTMLPSDWFSARRRTILVLFDRGIVDGTDRGVEALAVARYDVGDIFKKAWDPEQQPDQWQRLAAIINERNPQRIGINQSDYFAQADGLVATDKEQLMQNLPAAMQQRVVSAEKLAIRWLETRIPGEIPHYRNAVGIAQQIIADGFSDAVVTPGITTTTDIEWWMQERIAELKLSAWFPPTVTLQRKGEANSRMADAIVQPGDLLHVDLGITYLRLNTDTQQHAYVLRQGEQAAPASLQQALSNGNRVQDYLTDEFAVGRTGNEIFLAALEKAKAAGLQPSIYTHPIGYYGHGSGPTIGMWDKQQAIPVTGDYPMYANTAYSIELNNRTFSDDWQQDVMIMLEEDTIFDGKQVDYLHGRQQEFHLIRE</sequence>
<dbReference type="Proteomes" id="UP000054363">
    <property type="component" value="Unassembled WGS sequence"/>
</dbReference>
<feature type="signal peptide" evidence="1">
    <location>
        <begin position="1"/>
        <end position="21"/>
    </location>
</feature>
<dbReference type="AlphaFoldDB" id="A0A094L611"/>
<dbReference type="OrthoDB" id="9765815at2"/>